<evidence type="ECO:0000256" key="3">
    <source>
        <dbReference type="ARBA" id="ARBA00023235"/>
    </source>
</evidence>
<reference evidence="5" key="1">
    <citation type="submission" date="2020-05" db="EMBL/GenBank/DDBJ databases">
        <authorList>
            <person name="Chiriac C."/>
            <person name="Salcher M."/>
            <person name="Ghai R."/>
            <person name="Kavagutti S V."/>
        </authorList>
    </citation>
    <scope>NUCLEOTIDE SEQUENCE</scope>
</reference>
<dbReference type="FunFam" id="3.20.20.10:FF:000002">
    <property type="entry name" value="Alanine racemase"/>
    <property type="match status" value="1"/>
</dbReference>
<dbReference type="PANTHER" id="PTHR30511">
    <property type="entry name" value="ALANINE RACEMASE"/>
    <property type="match status" value="1"/>
</dbReference>
<dbReference type="Pfam" id="PF01168">
    <property type="entry name" value="Ala_racemase_N"/>
    <property type="match status" value="1"/>
</dbReference>
<sequence>MRAARAEVDLEAVAHNIRALRAAVSPALVCAVVKADGYGHGAIATSEAVLEAGADWLGVALVEEAAVLRRAGIVAPILLLSQPRLADLAAAVRFDLRVCVYTTSAIELLAAAAADQNRRVLVHLKVDTGMNRVGVAPSEAVAMAQEICRHPELELEGVFTHCAVADELDNPFTDLQLDRFDQVIRELASAGIEPSIRHAANSATGIEHPRGRYDLIRSGIAVYGIAPAPGLAAELGLRPALTLRAEVSMVKRVAAGDGVSYGLRHRFESETTVATVPIGYADGVPRRFGLSGGEVLIGGRRRRVVGVVTMDQLMVDCGDDLIAAGDEVVLIGQQGAEVITAEEWAAHLDTIAYEVVCGIGPRVPRFYRRADE</sequence>
<dbReference type="PRINTS" id="PR00992">
    <property type="entry name" value="ALARACEMASE"/>
</dbReference>
<dbReference type="Gene3D" id="2.40.37.10">
    <property type="entry name" value="Lyase, Ornithine Decarboxylase, Chain A, domain 1"/>
    <property type="match status" value="1"/>
</dbReference>
<evidence type="ECO:0000256" key="1">
    <source>
        <dbReference type="ARBA" id="ARBA00001933"/>
    </source>
</evidence>
<dbReference type="InterPro" id="IPR020622">
    <property type="entry name" value="Ala_racemase_pyridoxalP-BS"/>
</dbReference>
<dbReference type="InterPro" id="IPR000821">
    <property type="entry name" value="Ala_racemase"/>
</dbReference>
<evidence type="ECO:0000256" key="2">
    <source>
        <dbReference type="ARBA" id="ARBA00022898"/>
    </source>
</evidence>
<dbReference type="GO" id="GO:0008784">
    <property type="term" value="F:alanine racemase activity"/>
    <property type="evidence" value="ECO:0007669"/>
    <property type="project" value="InterPro"/>
</dbReference>
<dbReference type="SUPFAM" id="SSF50621">
    <property type="entry name" value="Alanine racemase C-terminal domain-like"/>
    <property type="match status" value="1"/>
</dbReference>
<accession>A0A6J5YIS1</accession>
<dbReference type="GO" id="GO:0005829">
    <property type="term" value="C:cytosol"/>
    <property type="evidence" value="ECO:0007669"/>
    <property type="project" value="TreeGrafter"/>
</dbReference>
<dbReference type="GO" id="GO:0030632">
    <property type="term" value="P:D-alanine biosynthetic process"/>
    <property type="evidence" value="ECO:0007669"/>
    <property type="project" value="TreeGrafter"/>
</dbReference>
<feature type="domain" description="Alanine racemase C-terminal" evidence="4">
    <location>
        <begin position="240"/>
        <end position="368"/>
    </location>
</feature>
<dbReference type="SMART" id="SM01005">
    <property type="entry name" value="Ala_racemase_C"/>
    <property type="match status" value="1"/>
</dbReference>
<dbReference type="Pfam" id="PF00842">
    <property type="entry name" value="Ala_racemase_C"/>
    <property type="match status" value="1"/>
</dbReference>
<dbReference type="EMBL" id="CAEMXZ010000053">
    <property type="protein sequence ID" value="CAB4323559.1"/>
    <property type="molecule type" value="Genomic_DNA"/>
</dbReference>
<proteinExistence type="inferred from homology"/>
<dbReference type="GO" id="GO:0009252">
    <property type="term" value="P:peptidoglycan biosynthetic process"/>
    <property type="evidence" value="ECO:0007669"/>
    <property type="project" value="TreeGrafter"/>
</dbReference>
<dbReference type="PROSITE" id="PS00395">
    <property type="entry name" value="ALANINE_RACEMASE"/>
    <property type="match status" value="1"/>
</dbReference>
<keyword evidence="3" id="KW-0413">Isomerase</keyword>
<dbReference type="SUPFAM" id="SSF51419">
    <property type="entry name" value="PLP-binding barrel"/>
    <property type="match status" value="1"/>
</dbReference>
<organism evidence="5">
    <name type="scientific">freshwater metagenome</name>
    <dbReference type="NCBI Taxonomy" id="449393"/>
    <lineage>
        <taxon>unclassified sequences</taxon>
        <taxon>metagenomes</taxon>
        <taxon>ecological metagenomes</taxon>
    </lineage>
</organism>
<dbReference type="AlphaFoldDB" id="A0A6J5YIS1"/>
<dbReference type="HAMAP" id="MF_01201">
    <property type="entry name" value="Ala_racemase"/>
    <property type="match status" value="1"/>
</dbReference>
<dbReference type="InterPro" id="IPR001608">
    <property type="entry name" value="Ala_racemase_N"/>
</dbReference>
<gene>
    <name evidence="5" type="ORF">UFOPK1392_01315</name>
    <name evidence="6" type="ORF">UFOPK3733_01578</name>
</gene>
<dbReference type="Gene3D" id="3.20.20.10">
    <property type="entry name" value="Alanine racemase"/>
    <property type="match status" value="1"/>
</dbReference>
<name>A0A6J5YIS1_9ZZZZ</name>
<dbReference type="GO" id="GO:0030170">
    <property type="term" value="F:pyridoxal phosphate binding"/>
    <property type="evidence" value="ECO:0007669"/>
    <property type="project" value="TreeGrafter"/>
</dbReference>
<dbReference type="EMBL" id="CAFBNC010000090">
    <property type="protein sequence ID" value="CAB4945887.1"/>
    <property type="molecule type" value="Genomic_DNA"/>
</dbReference>
<dbReference type="InterPro" id="IPR009006">
    <property type="entry name" value="Ala_racemase/Decarboxylase_C"/>
</dbReference>
<dbReference type="CDD" id="cd00430">
    <property type="entry name" value="PLPDE_III_AR"/>
    <property type="match status" value="1"/>
</dbReference>
<dbReference type="InterPro" id="IPR029066">
    <property type="entry name" value="PLP-binding_barrel"/>
</dbReference>
<evidence type="ECO:0000313" key="5">
    <source>
        <dbReference type="EMBL" id="CAB4323559.1"/>
    </source>
</evidence>
<comment type="cofactor">
    <cofactor evidence="1">
        <name>pyridoxal 5'-phosphate</name>
        <dbReference type="ChEBI" id="CHEBI:597326"/>
    </cofactor>
</comment>
<evidence type="ECO:0000313" key="6">
    <source>
        <dbReference type="EMBL" id="CAB4945887.1"/>
    </source>
</evidence>
<evidence type="ECO:0000259" key="4">
    <source>
        <dbReference type="SMART" id="SM01005"/>
    </source>
</evidence>
<keyword evidence="2" id="KW-0663">Pyridoxal phosphate</keyword>
<dbReference type="PANTHER" id="PTHR30511:SF0">
    <property type="entry name" value="ALANINE RACEMASE, CATABOLIC-RELATED"/>
    <property type="match status" value="1"/>
</dbReference>
<dbReference type="InterPro" id="IPR011079">
    <property type="entry name" value="Ala_racemase_C"/>
</dbReference>
<protein>
    <submittedName>
        <fullName evidence="5">Unannotated protein</fullName>
    </submittedName>
</protein>
<dbReference type="NCBIfam" id="TIGR00492">
    <property type="entry name" value="alr"/>
    <property type="match status" value="1"/>
</dbReference>